<dbReference type="AlphaFoldDB" id="A0AA39Q0X9"/>
<reference evidence="2" key="1">
    <citation type="submission" date="2023-06" db="EMBL/GenBank/DDBJ databases">
        <authorList>
            <consortium name="Lawrence Berkeley National Laboratory"/>
            <person name="Ahrendt S."/>
            <person name="Sahu N."/>
            <person name="Indic B."/>
            <person name="Wong-Bajracharya J."/>
            <person name="Merenyi Z."/>
            <person name="Ke H.-M."/>
            <person name="Monk M."/>
            <person name="Kocsube S."/>
            <person name="Drula E."/>
            <person name="Lipzen A."/>
            <person name="Balint B."/>
            <person name="Henrissat B."/>
            <person name="Andreopoulos B."/>
            <person name="Martin F.M."/>
            <person name="Harder C.B."/>
            <person name="Rigling D."/>
            <person name="Ford K.L."/>
            <person name="Foster G.D."/>
            <person name="Pangilinan J."/>
            <person name="Papanicolaou A."/>
            <person name="Barry K."/>
            <person name="LaButti K."/>
            <person name="Viragh M."/>
            <person name="Koriabine M."/>
            <person name="Yan M."/>
            <person name="Riley R."/>
            <person name="Champramary S."/>
            <person name="Plett K.L."/>
            <person name="Tsai I.J."/>
            <person name="Slot J."/>
            <person name="Sipos G."/>
            <person name="Plett J."/>
            <person name="Nagy L.G."/>
            <person name="Grigoriev I.V."/>
        </authorList>
    </citation>
    <scope>NUCLEOTIDE SEQUENCE</scope>
    <source>
        <strain evidence="2">HWK02</strain>
    </source>
</reference>
<keyword evidence="3" id="KW-1185">Reference proteome</keyword>
<proteinExistence type="predicted"/>
<feature type="non-terminal residue" evidence="2">
    <location>
        <position position="407"/>
    </location>
</feature>
<organism evidence="2 3">
    <name type="scientific">Armillaria luteobubalina</name>
    <dbReference type="NCBI Taxonomy" id="153913"/>
    <lineage>
        <taxon>Eukaryota</taxon>
        <taxon>Fungi</taxon>
        <taxon>Dikarya</taxon>
        <taxon>Basidiomycota</taxon>
        <taxon>Agaricomycotina</taxon>
        <taxon>Agaricomycetes</taxon>
        <taxon>Agaricomycetidae</taxon>
        <taxon>Agaricales</taxon>
        <taxon>Marasmiineae</taxon>
        <taxon>Physalacriaceae</taxon>
        <taxon>Armillaria</taxon>
    </lineage>
</organism>
<feature type="region of interest" description="Disordered" evidence="1">
    <location>
        <begin position="291"/>
        <end position="313"/>
    </location>
</feature>
<comment type="caution">
    <text evidence="2">The sequence shown here is derived from an EMBL/GenBank/DDBJ whole genome shotgun (WGS) entry which is preliminary data.</text>
</comment>
<dbReference type="EMBL" id="JAUEPU010000022">
    <property type="protein sequence ID" value="KAK0494086.1"/>
    <property type="molecule type" value="Genomic_DNA"/>
</dbReference>
<gene>
    <name evidence="2" type="ORF">EDD18DRAFT_1464546</name>
</gene>
<evidence type="ECO:0000313" key="2">
    <source>
        <dbReference type="EMBL" id="KAK0494086.1"/>
    </source>
</evidence>
<protein>
    <submittedName>
        <fullName evidence="2">Uncharacterized protein</fullName>
    </submittedName>
</protein>
<evidence type="ECO:0000256" key="1">
    <source>
        <dbReference type="SAM" id="MobiDB-lite"/>
    </source>
</evidence>
<sequence>MSSPVPSVPTVQKQKRSACVHTVPAAQPPVDVSTEPLPLKACDVATVTPARKRLRRGPVSGSDTSAALAGASKVDPPVPVTDVSVAAPAITVTHPHGIVVPTVRRRYSYGELSSDEVAAVVESSVSVSSLALKCFGISSCLSYYVPYPCLCLFSPIFTQASPVGPVPSQSRCEEMYVSSEDGSGDEALSAYHSDMCPIDRNDFIDNMAEEVSGESGYSDGSDTEDTGAVKSAMVSSPLDSPSSYAPVASQASCDGGMRVSDRTRTKTAKGLYMAALLADGLAVDVASDDASRDDSSLAASAPRDVVPSAIERDPPASQVYLEDLYSESAPPGATSGVGSTQRMTCSRTNKMRRAVPDTSSGALSVHTDVRSAMSGNGTPSAPSKSLVLERLHQFISLDMSLHLLTVF</sequence>
<evidence type="ECO:0000313" key="3">
    <source>
        <dbReference type="Proteomes" id="UP001175228"/>
    </source>
</evidence>
<name>A0AA39Q0X9_9AGAR</name>
<feature type="region of interest" description="Disordered" evidence="1">
    <location>
        <begin position="233"/>
        <end position="260"/>
    </location>
</feature>
<dbReference type="Proteomes" id="UP001175228">
    <property type="component" value="Unassembled WGS sequence"/>
</dbReference>
<feature type="compositionally biased region" description="Polar residues" evidence="1">
    <location>
        <begin position="233"/>
        <end position="243"/>
    </location>
</feature>
<accession>A0AA39Q0X9</accession>